<sequence>MRGVAFNRFALNGLDEGAADDGDRAPQTPWAFAARGDPGVEEDVRLLYNGREKTAMDGAVLEMQRARTVLGLDPQAALSHEQAFMACLPPQLVEEMLQWLLAGEAFRVGAAEFVNYLRVECILRYSGAPIDFVERAGFANVTQLQAYRNISSRIRAIKCPVEAMESMQEAARMHWRGTFVHEETSDVDHDATDGLYIFASNATGIVLDATLTTSGSGLSTQVIVDTASRLGAATSSMTMAVQGENVELLQAARFSNRLLLGSSYDVSWLSVVPWSPKFPVQEGEVSPETPFKSDQLTMSRRGRRTCVVAKNEAMQMFASWVRHGDSAEGRVSRYETSKSDLSSVQIVSAQRYGLVVCRDQPSLATSPDGVVALRNDNGTFLATLVVDASAPLGEDAGEGALDVIECECGTPSFREVVEDSGVRARLVHDATVLGVDYALLARASSYGEGQGVGASTISVAPDVSGLENRRLAWVLVRVPETQRAAWKGYFRELQVRFMRFTTEAEPRMPRVAQDGNAVYGNAVELRTVNLWLRLSKLYESDVLEHGTPPACKRLLPLVANVWNRSRSNMDTLLQCTRRHEPAEATVWERLLSLTFYNAFRLHELALSPDGSAVLLYDDRIPATTRFRDFMLSLKNELHTEPFKRFFPLAGPAIV</sequence>
<accession>A0A2R5GD21</accession>
<evidence type="ECO:0000313" key="2">
    <source>
        <dbReference type="Proteomes" id="UP000241890"/>
    </source>
</evidence>
<dbReference type="AlphaFoldDB" id="A0A2R5GD21"/>
<organism evidence="1 2">
    <name type="scientific">Hondaea fermentalgiana</name>
    <dbReference type="NCBI Taxonomy" id="2315210"/>
    <lineage>
        <taxon>Eukaryota</taxon>
        <taxon>Sar</taxon>
        <taxon>Stramenopiles</taxon>
        <taxon>Bigyra</taxon>
        <taxon>Labyrinthulomycetes</taxon>
        <taxon>Thraustochytrida</taxon>
        <taxon>Thraustochytriidae</taxon>
        <taxon>Hondaea</taxon>
    </lineage>
</organism>
<comment type="caution">
    <text evidence="1">The sequence shown here is derived from an EMBL/GenBank/DDBJ whole genome shotgun (WGS) entry which is preliminary data.</text>
</comment>
<dbReference type="Proteomes" id="UP000241890">
    <property type="component" value="Unassembled WGS sequence"/>
</dbReference>
<protein>
    <submittedName>
        <fullName evidence="1">Uncharacterized protein</fullName>
    </submittedName>
</protein>
<dbReference type="InParanoid" id="A0A2R5GD21"/>
<name>A0A2R5GD21_9STRA</name>
<reference evidence="1 2" key="1">
    <citation type="submission" date="2017-12" db="EMBL/GenBank/DDBJ databases">
        <title>Sequencing, de novo assembly and annotation of complete genome of a new Thraustochytrid species, strain FCC1311.</title>
        <authorList>
            <person name="Sedici K."/>
            <person name="Godart F."/>
            <person name="Aiese Cigliano R."/>
            <person name="Sanseverino W."/>
            <person name="Barakat M."/>
            <person name="Ortet P."/>
            <person name="Marechal E."/>
            <person name="Cagnac O."/>
            <person name="Amato A."/>
        </authorList>
    </citation>
    <scope>NUCLEOTIDE SEQUENCE [LARGE SCALE GENOMIC DNA]</scope>
</reference>
<proteinExistence type="predicted"/>
<gene>
    <name evidence="1" type="ORF">FCC1311_050872</name>
</gene>
<keyword evidence="2" id="KW-1185">Reference proteome</keyword>
<dbReference type="EMBL" id="BEYU01000049">
    <property type="protein sequence ID" value="GBG28866.1"/>
    <property type="molecule type" value="Genomic_DNA"/>
</dbReference>
<evidence type="ECO:0000313" key="1">
    <source>
        <dbReference type="EMBL" id="GBG28866.1"/>
    </source>
</evidence>